<keyword evidence="14" id="KW-1185">Reference proteome</keyword>
<keyword evidence="13" id="KW-0030">Aminoacyl-tRNA synthetase</keyword>
<dbReference type="Gene3D" id="3.40.50.800">
    <property type="entry name" value="Anticodon-binding domain"/>
    <property type="match status" value="1"/>
</dbReference>
<evidence type="ECO:0000256" key="5">
    <source>
        <dbReference type="ARBA" id="ARBA00020397"/>
    </source>
</evidence>
<comment type="similarity">
    <text evidence="3 10">Belongs to the class-II aminoacyl-tRNA synthetase family. HisZ subfamily.</text>
</comment>
<evidence type="ECO:0000256" key="3">
    <source>
        <dbReference type="ARBA" id="ARBA00005539"/>
    </source>
</evidence>
<dbReference type="PROSITE" id="PS50862">
    <property type="entry name" value="AA_TRNA_LIGASE_II"/>
    <property type="match status" value="1"/>
</dbReference>
<feature type="domain" description="Aminoacyl-transfer RNA synthetases class-II family profile" evidence="12">
    <location>
        <begin position="60"/>
        <end position="363"/>
    </location>
</feature>
<protein>
    <recommendedName>
        <fullName evidence="5 10">ATP phosphoribosyltransferase regulatory subunit</fullName>
    </recommendedName>
</protein>
<comment type="function">
    <text evidence="9 10">Required for the first step of histidine biosynthesis. May allow the feedback regulation of ATP phosphoribosyltransferase activity by histidine.</text>
</comment>
<keyword evidence="6 10" id="KW-0963">Cytoplasm</keyword>
<sequence>MLLGFSALYVALTGSGISRETALTTATGTDATLPKGVTDFLPEQADKIGYIEGKICSVFELWGFRRIITPLLEFQDVLSIGLDDELREKTFRFDDRQTGRLLAIPSDITPQVARIEAMRLRSLPLPHRLYYNGRVLRHTELQSGRSREIYQAGVELIGLDSPEADAEMVAMAVEVLRELGFTDFKVDLGQVEYFRGIMAAAGLTGEAGKELREAIAKKDASAVRAFLEREKLPESVAEEISALPRLFGGREVLAEAERVTHNERSRRALDNLRQVVEILEIYGVADYLTIDLGEIRGLGYHTGVTFEGFVAGIGEPVCSGGRYDDLTAKYGHPAPATGFAFNILPLLHALEKRPDLEARATRDFLIFNLLEDRRDALRIAQELRRRGYSVARDIIRRDLANSLAYARLTNIKRVLVVGGDYCSSDEVHLLRVSDGATTNLKKDNLFRQDMPVIRFDP</sequence>
<dbReference type="GO" id="GO:0005737">
    <property type="term" value="C:cytoplasm"/>
    <property type="evidence" value="ECO:0007669"/>
    <property type="project" value="UniProtKB-SubCell"/>
</dbReference>
<keyword evidence="13" id="KW-0436">Ligase</keyword>
<evidence type="ECO:0000256" key="1">
    <source>
        <dbReference type="ARBA" id="ARBA00004496"/>
    </source>
</evidence>
<dbReference type="InterPro" id="IPR004517">
    <property type="entry name" value="HisZ"/>
</dbReference>
<dbReference type="EMBL" id="VLLN01000020">
    <property type="protein sequence ID" value="TWJ17559.1"/>
    <property type="molecule type" value="Genomic_DNA"/>
</dbReference>
<evidence type="ECO:0000313" key="13">
    <source>
        <dbReference type="EMBL" id="TWJ17559.1"/>
    </source>
</evidence>
<dbReference type="UniPathway" id="UPA00031">
    <property type="reaction ID" value="UER00006"/>
</dbReference>
<dbReference type="InterPro" id="IPR041715">
    <property type="entry name" value="HisRS-like_core"/>
</dbReference>
<dbReference type="Proteomes" id="UP000319449">
    <property type="component" value="Unassembled WGS sequence"/>
</dbReference>
<evidence type="ECO:0000256" key="7">
    <source>
        <dbReference type="ARBA" id="ARBA00022605"/>
    </source>
</evidence>
<dbReference type="GO" id="GO:0006427">
    <property type="term" value="P:histidyl-tRNA aminoacylation"/>
    <property type="evidence" value="ECO:0007669"/>
    <property type="project" value="TreeGrafter"/>
</dbReference>
<dbReference type="Pfam" id="PF13393">
    <property type="entry name" value="tRNA-synt_His"/>
    <property type="match status" value="1"/>
</dbReference>
<comment type="miscellaneous">
    <text evidence="10">This function is generally fulfilled by the C-terminal part of HisG, which is missing in some bacteria such as this one.</text>
</comment>
<comment type="subcellular location">
    <subcellularLocation>
        <location evidence="1 10">Cytoplasm</location>
    </subcellularLocation>
</comment>
<evidence type="ECO:0000256" key="9">
    <source>
        <dbReference type="ARBA" id="ARBA00025246"/>
    </source>
</evidence>
<dbReference type="InterPro" id="IPR045864">
    <property type="entry name" value="aa-tRNA-synth_II/BPL/LPL"/>
</dbReference>
<keyword evidence="7 10" id="KW-0028">Amino-acid biosynthesis</keyword>
<dbReference type="AlphaFoldDB" id="A0A562VI25"/>
<dbReference type="HAMAP" id="MF_00125">
    <property type="entry name" value="HisZ"/>
    <property type="match status" value="1"/>
</dbReference>
<feature type="binding site" evidence="11">
    <location>
        <position position="296"/>
    </location>
    <ligand>
        <name>L-histidine</name>
        <dbReference type="ChEBI" id="CHEBI:57595"/>
    </ligand>
</feature>
<name>A0A562VI25_9BACT</name>
<dbReference type="Gene3D" id="3.30.930.10">
    <property type="entry name" value="Bira Bifunctional Protein, Domain 2"/>
    <property type="match status" value="1"/>
</dbReference>
<dbReference type="NCBIfam" id="NF008942">
    <property type="entry name" value="PRK12292.2-5"/>
    <property type="match status" value="1"/>
</dbReference>
<feature type="binding site" evidence="11">
    <location>
        <position position="137"/>
    </location>
    <ligand>
        <name>L-histidine</name>
        <dbReference type="ChEBI" id="CHEBI:57595"/>
    </ligand>
</feature>
<dbReference type="OrthoDB" id="9800814at2"/>
<dbReference type="SUPFAM" id="SSF52954">
    <property type="entry name" value="Class II aaRS ABD-related"/>
    <property type="match status" value="1"/>
</dbReference>
<dbReference type="SUPFAM" id="SSF55681">
    <property type="entry name" value="Class II aaRS and biotin synthetases"/>
    <property type="match status" value="1"/>
</dbReference>
<dbReference type="GO" id="GO:0004821">
    <property type="term" value="F:histidine-tRNA ligase activity"/>
    <property type="evidence" value="ECO:0007669"/>
    <property type="project" value="TreeGrafter"/>
</dbReference>
<keyword evidence="8 10" id="KW-0368">Histidine biosynthesis</keyword>
<evidence type="ECO:0000256" key="11">
    <source>
        <dbReference type="PIRSR" id="PIRSR001549-1"/>
    </source>
</evidence>
<feature type="binding site" evidence="11">
    <location>
        <begin position="107"/>
        <end position="109"/>
    </location>
    <ligand>
        <name>L-histidine</name>
        <dbReference type="ChEBI" id="CHEBI:57595"/>
    </ligand>
</feature>
<gene>
    <name evidence="10" type="primary">hisZ</name>
    <name evidence="13" type="ORF">JN12_02954</name>
</gene>
<organism evidence="13 14">
    <name type="scientific">Geobacter argillaceus</name>
    <dbReference type="NCBI Taxonomy" id="345631"/>
    <lineage>
        <taxon>Bacteria</taxon>
        <taxon>Pseudomonadati</taxon>
        <taxon>Thermodesulfobacteriota</taxon>
        <taxon>Desulfuromonadia</taxon>
        <taxon>Geobacterales</taxon>
        <taxon>Geobacteraceae</taxon>
        <taxon>Geobacter</taxon>
    </lineage>
</organism>
<comment type="pathway">
    <text evidence="2 10">Amino-acid biosynthesis; L-histidine biosynthesis; L-histidine from 5-phospho-alpha-D-ribose 1-diphosphate: step 1/9.</text>
</comment>
<evidence type="ECO:0000313" key="14">
    <source>
        <dbReference type="Proteomes" id="UP000319449"/>
    </source>
</evidence>
<dbReference type="PANTHER" id="PTHR43707">
    <property type="entry name" value="HISTIDYL-TRNA SYNTHETASE"/>
    <property type="match status" value="1"/>
</dbReference>
<evidence type="ECO:0000256" key="4">
    <source>
        <dbReference type="ARBA" id="ARBA00011738"/>
    </source>
</evidence>
<dbReference type="GO" id="GO:0000105">
    <property type="term" value="P:L-histidine biosynthetic process"/>
    <property type="evidence" value="ECO:0007669"/>
    <property type="project" value="UniProtKB-UniRule"/>
</dbReference>
<dbReference type="NCBIfam" id="TIGR00443">
    <property type="entry name" value="hisZ_biosyn_reg"/>
    <property type="match status" value="1"/>
</dbReference>
<comment type="subunit">
    <text evidence="4">Homodimer.</text>
</comment>
<dbReference type="InterPro" id="IPR004516">
    <property type="entry name" value="HisRS/HisZ"/>
</dbReference>
<feature type="binding site" evidence="11">
    <location>
        <position position="155"/>
    </location>
    <ligand>
        <name>L-histidine</name>
        <dbReference type="ChEBI" id="CHEBI:57595"/>
    </ligand>
</feature>
<evidence type="ECO:0000256" key="2">
    <source>
        <dbReference type="ARBA" id="ARBA00004667"/>
    </source>
</evidence>
<accession>A0A562VI25</accession>
<dbReference type="InterPro" id="IPR006195">
    <property type="entry name" value="aa-tRNA-synth_II"/>
</dbReference>
<evidence type="ECO:0000256" key="8">
    <source>
        <dbReference type="ARBA" id="ARBA00023102"/>
    </source>
</evidence>
<dbReference type="CDD" id="cd00773">
    <property type="entry name" value="HisRS-like_core"/>
    <property type="match status" value="1"/>
</dbReference>
<evidence type="ECO:0000259" key="12">
    <source>
        <dbReference type="PROSITE" id="PS50862"/>
    </source>
</evidence>
<dbReference type="PANTHER" id="PTHR43707:SF6">
    <property type="entry name" value="ATP PHOSPHORIBOSYLTRANSFERASE REGULATORY SUBUNIT"/>
    <property type="match status" value="1"/>
</dbReference>
<comment type="caution">
    <text evidence="13">The sequence shown here is derived from an EMBL/GenBank/DDBJ whole genome shotgun (WGS) entry which is preliminary data.</text>
</comment>
<reference evidence="13 14" key="1">
    <citation type="submission" date="2019-07" db="EMBL/GenBank/DDBJ databases">
        <title>Genomic Encyclopedia of Archaeal and Bacterial Type Strains, Phase II (KMG-II): from individual species to whole genera.</title>
        <authorList>
            <person name="Goeker M."/>
        </authorList>
    </citation>
    <scope>NUCLEOTIDE SEQUENCE [LARGE SCALE GENOMIC DNA]</scope>
    <source>
        <strain evidence="13 14">ATCC BAA-1139</strain>
    </source>
</reference>
<comment type="subunit">
    <text evidence="10">Heteromultimer composed of HisG and HisZ subunits.</text>
</comment>
<dbReference type="InterPro" id="IPR036621">
    <property type="entry name" value="Anticodon-bd_dom_sf"/>
</dbReference>
<evidence type="ECO:0000256" key="10">
    <source>
        <dbReference type="HAMAP-Rule" id="MF_00125"/>
    </source>
</evidence>
<evidence type="ECO:0000256" key="6">
    <source>
        <dbReference type="ARBA" id="ARBA00022490"/>
    </source>
</evidence>
<feature type="binding site" evidence="11">
    <location>
        <position position="151"/>
    </location>
    <ligand>
        <name>L-histidine</name>
        <dbReference type="ChEBI" id="CHEBI:57595"/>
    </ligand>
</feature>
<dbReference type="PIRSF" id="PIRSF001549">
    <property type="entry name" value="His-tRNA_synth"/>
    <property type="match status" value="1"/>
</dbReference>
<proteinExistence type="inferred from homology"/>